<keyword evidence="4" id="KW-0249">Electron transport</keyword>
<dbReference type="PIRSF" id="PIRSF000077">
    <property type="entry name" value="Thioredoxin"/>
    <property type="match status" value="1"/>
</dbReference>
<dbReference type="GeneID" id="301141137"/>
<dbReference type="PROSITE" id="PS51352">
    <property type="entry name" value="THIOREDOXIN_2"/>
    <property type="match status" value="1"/>
</dbReference>
<protein>
    <recommendedName>
        <fullName evidence="2 7">Thioredoxin</fullName>
    </recommendedName>
</protein>
<dbReference type="EMBL" id="JARTFS010000001">
    <property type="protein sequence ID" value="MED4400013.1"/>
    <property type="molecule type" value="Genomic_DNA"/>
</dbReference>
<comment type="similarity">
    <text evidence="1 7">Belongs to the thioredoxin family.</text>
</comment>
<evidence type="ECO:0000256" key="4">
    <source>
        <dbReference type="ARBA" id="ARBA00022982"/>
    </source>
</evidence>
<keyword evidence="6" id="KW-0676">Redox-active center</keyword>
<keyword evidence="3" id="KW-0813">Transport</keyword>
<feature type="domain" description="Thioredoxin" evidence="8">
    <location>
        <begin position="1"/>
        <end position="112"/>
    </location>
</feature>
<evidence type="ECO:0000256" key="1">
    <source>
        <dbReference type="ARBA" id="ARBA00008987"/>
    </source>
</evidence>
<dbReference type="PANTHER" id="PTHR45663:SF11">
    <property type="entry name" value="GEO12009P1"/>
    <property type="match status" value="1"/>
</dbReference>
<dbReference type="Gene3D" id="3.40.30.10">
    <property type="entry name" value="Glutaredoxin"/>
    <property type="match status" value="1"/>
</dbReference>
<dbReference type="Proteomes" id="UP001342826">
    <property type="component" value="Unassembled WGS sequence"/>
</dbReference>
<dbReference type="SUPFAM" id="SSF52833">
    <property type="entry name" value="Thioredoxin-like"/>
    <property type="match status" value="1"/>
</dbReference>
<reference evidence="9 10" key="1">
    <citation type="submission" date="2023-03" db="EMBL/GenBank/DDBJ databases">
        <title>Bacillus Genome Sequencing.</title>
        <authorList>
            <person name="Dunlap C."/>
        </authorList>
    </citation>
    <scope>NUCLEOTIDE SEQUENCE [LARGE SCALE GENOMIC DNA]</scope>
    <source>
        <strain evidence="9 10">NRS-1717</strain>
    </source>
</reference>
<keyword evidence="10" id="KW-1185">Reference proteome</keyword>
<organism evidence="9 10">
    <name type="scientific">Metabacillus fastidiosus</name>
    <dbReference type="NCBI Taxonomy" id="1458"/>
    <lineage>
        <taxon>Bacteria</taxon>
        <taxon>Bacillati</taxon>
        <taxon>Bacillota</taxon>
        <taxon>Bacilli</taxon>
        <taxon>Bacillales</taxon>
        <taxon>Bacillaceae</taxon>
        <taxon>Metabacillus</taxon>
    </lineage>
</organism>
<evidence type="ECO:0000256" key="6">
    <source>
        <dbReference type="ARBA" id="ARBA00023284"/>
    </source>
</evidence>
<proteinExistence type="inferred from homology"/>
<dbReference type="InterPro" id="IPR017937">
    <property type="entry name" value="Thioredoxin_CS"/>
</dbReference>
<evidence type="ECO:0000313" key="10">
    <source>
        <dbReference type="Proteomes" id="UP001342826"/>
    </source>
</evidence>
<dbReference type="CDD" id="cd02947">
    <property type="entry name" value="TRX_family"/>
    <property type="match status" value="1"/>
</dbReference>
<comment type="caution">
    <text evidence="9">The sequence shown here is derived from an EMBL/GenBank/DDBJ whole genome shotgun (WGS) entry which is preliminary data.</text>
</comment>
<dbReference type="InterPro" id="IPR013766">
    <property type="entry name" value="Thioredoxin_domain"/>
</dbReference>
<dbReference type="InterPro" id="IPR036249">
    <property type="entry name" value="Thioredoxin-like_sf"/>
</dbReference>
<dbReference type="RefSeq" id="WP_066229397.1">
    <property type="nucleotide sequence ID" value="NZ_JARTFQ010000005.1"/>
</dbReference>
<evidence type="ECO:0000256" key="5">
    <source>
        <dbReference type="ARBA" id="ARBA00023157"/>
    </source>
</evidence>
<gene>
    <name evidence="9" type="ORF">P9271_01375</name>
</gene>
<evidence type="ECO:0000256" key="7">
    <source>
        <dbReference type="PIRNR" id="PIRNR000077"/>
    </source>
</evidence>
<dbReference type="PANTHER" id="PTHR45663">
    <property type="entry name" value="GEO12009P1"/>
    <property type="match status" value="1"/>
</dbReference>
<sequence length="112" mass="12659">MAVVKEITKDNFKQEVLNETIPVLVDFYTDGCGPCEVIAPILEELAVELEGSLKIKKFYVGIEELIENSNDIVKKYDVMGFPTLFLFKKGEIVKMVIGSYPKEELLEALDIK</sequence>
<evidence type="ECO:0000256" key="2">
    <source>
        <dbReference type="ARBA" id="ARBA00020570"/>
    </source>
</evidence>
<dbReference type="PROSITE" id="PS00194">
    <property type="entry name" value="THIOREDOXIN_1"/>
    <property type="match status" value="1"/>
</dbReference>
<name>A0ABU6NSA1_9BACI</name>
<dbReference type="InterPro" id="IPR005746">
    <property type="entry name" value="Thioredoxin"/>
</dbReference>
<accession>A0ABU6NSA1</accession>
<evidence type="ECO:0000259" key="8">
    <source>
        <dbReference type="PROSITE" id="PS51352"/>
    </source>
</evidence>
<evidence type="ECO:0000256" key="3">
    <source>
        <dbReference type="ARBA" id="ARBA00022448"/>
    </source>
</evidence>
<keyword evidence="5" id="KW-1015">Disulfide bond</keyword>
<dbReference type="Pfam" id="PF00085">
    <property type="entry name" value="Thioredoxin"/>
    <property type="match status" value="1"/>
</dbReference>
<evidence type="ECO:0000313" key="9">
    <source>
        <dbReference type="EMBL" id="MED4400013.1"/>
    </source>
</evidence>